<dbReference type="Proteomes" id="UP000027442">
    <property type="component" value="Unassembled WGS sequence"/>
</dbReference>
<dbReference type="HOGENOM" id="CLU_2274871_0_0_10"/>
<reference evidence="2 3" key="1">
    <citation type="submission" date="2013-08" db="EMBL/GenBank/DDBJ databases">
        <authorList>
            <person name="Weinstock G."/>
            <person name="Sodergren E."/>
            <person name="Wylie T."/>
            <person name="Fulton L."/>
            <person name="Fulton R."/>
            <person name="Fronick C."/>
            <person name="O'Laughlin M."/>
            <person name="Godfrey J."/>
            <person name="Miner T."/>
            <person name="Herter B."/>
            <person name="Appelbaum E."/>
            <person name="Cordes M."/>
            <person name="Lek S."/>
            <person name="Wollam A."/>
            <person name="Pepin K.H."/>
            <person name="Palsikar V.B."/>
            <person name="Mitreva M."/>
            <person name="Wilson R.K."/>
        </authorList>
    </citation>
    <scope>NUCLEOTIDE SEQUENCE [LARGE SCALE GENOMIC DNA]</scope>
    <source>
        <strain evidence="2 3">ATCC 15930</strain>
    </source>
</reference>
<evidence type="ECO:0000313" key="3">
    <source>
        <dbReference type="Proteomes" id="UP000027442"/>
    </source>
</evidence>
<dbReference type="PATRIC" id="fig|1122985.7.peg.693"/>
<dbReference type="EMBL" id="JNGW01000022">
    <property type="protein sequence ID" value="KDR53301.1"/>
    <property type="molecule type" value="Genomic_DNA"/>
</dbReference>
<keyword evidence="3" id="KW-1185">Reference proteome</keyword>
<feature type="transmembrane region" description="Helical" evidence="1">
    <location>
        <begin position="85"/>
        <end position="104"/>
    </location>
</feature>
<gene>
    <name evidence="2" type="ORF">HMPREF1991_00665</name>
</gene>
<accession>A0A069QTW3</accession>
<evidence type="ECO:0000313" key="2">
    <source>
        <dbReference type="EMBL" id="KDR53301.1"/>
    </source>
</evidence>
<keyword evidence="1" id="KW-0472">Membrane</keyword>
<name>A0A069QTW3_HOYLO</name>
<protein>
    <submittedName>
        <fullName evidence="2">Uncharacterized protein</fullName>
    </submittedName>
</protein>
<proteinExistence type="predicted"/>
<keyword evidence="1" id="KW-1133">Transmembrane helix</keyword>
<keyword evidence="1" id="KW-0812">Transmembrane</keyword>
<comment type="caution">
    <text evidence="2">The sequence shown here is derived from an EMBL/GenBank/DDBJ whole genome shotgun (WGS) entry which is preliminary data.</text>
</comment>
<organism evidence="2 3">
    <name type="scientific">Hoylesella loescheii DSM 19665 = JCM 12249 = ATCC 15930</name>
    <dbReference type="NCBI Taxonomy" id="1122985"/>
    <lineage>
        <taxon>Bacteria</taxon>
        <taxon>Pseudomonadati</taxon>
        <taxon>Bacteroidota</taxon>
        <taxon>Bacteroidia</taxon>
        <taxon>Bacteroidales</taxon>
        <taxon>Prevotellaceae</taxon>
        <taxon>Hoylesella</taxon>
    </lineage>
</organism>
<evidence type="ECO:0000256" key="1">
    <source>
        <dbReference type="SAM" id="Phobius"/>
    </source>
</evidence>
<sequence length="105" mass="11761">MLRMKNILLKILFIISPLLILAILGTIQGAWFDVEEFIEMEDAEVHHPTTVQYTLYYLVSAILLVLSALLLKLQYKGSSAVLGQIAYVSLWTLDLVIVLICALAL</sequence>
<dbReference type="AlphaFoldDB" id="A0A069QTW3"/>
<feature type="transmembrane region" description="Helical" evidence="1">
    <location>
        <begin position="53"/>
        <end position="73"/>
    </location>
</feature>